<feature type="compositionally biased region" description="Low complexity" evidence="1">
    <location>
        <begin position="489"/>
        <end position="505"/>
    </location>
</feature>
<accession>A0A3N4JP28</accession>
<dbReference type="EMBL" id="ML120383">
    <property type="protein sequence ID" value="RPB00020.1"/>
    <property type="molecule type" value="Genomic_DNA"/>
</dbReference>
<evidence type="ECO:0000313" key="3">
    <source>
        <dbReference type="EMBL" id="RPB00020.1"/>
    </source>
</evidence>
<feature type="region of interest" description="Disordered" evidence="1">
    <location>
        <begin position="780"/>
        <end position="902"/>
    </location>
</feature>
<evidence type="ECO:0000313" key="4">
    <source>
        <dbReference type="Proteomes" id="UP000276215"/>
    </source>
</evidence>
<proteinExistence type="predicted"/>
<reference evidence="3 4" key="1">
    <citation type="journal article" date="2018" name="Nat. Ecol. Evol.">
        <title>Pezizomycetes genomes reveal the molecular basis of ectomycorrhizal truffle lifestyle.</title>
        <authorList>
            <person name="Murat C."/>
            <person name="Payen T."/>
            <person name="Noel B."/>
            <person name="Kuo A."/>
            <person name="Morin E."/>
            <person name="Chen J."/>
            <person name="Kohler A."/>
            <person name="Krizsan K."/>
            <person name="Balestrini R."/>
            <person name="Da Silva C."/>
            <person name="Montanini B."/>
            <person name="Hainaut M."/>
            <person name="Levati E."/>
            <person name="Barry K.W."/>
            <person name="Belfiori B."/>
            <person name="Cichocki N."/>
            <person name="Clum A."/>
            <person name="Dockter R.B."/>
            <person name="Fauchery L."/>
            <person name="Guy J."/>
            <person name="Iotti M."/>
            <person name="Le Tacon F."/>
            <person name="Lindquist E.A."/>
            <person name="Lipzen A."/>
            <person name="Malagnac F."/>
            <person name="Mello A."/>
            <person name="Molinier V."/>
            <person name="Miyauchi S."/>
            <person name="Poulain J."/>
            <person name="Riccioni C."/>
            <person name="Rubini A."/>
            <person name="Sitrit Y."/>
            <person name="Splivallo R."/>
            <person name="Traeger S."/>
            <person name="Wang M."/>
            <person name="Zifcakova L."/>
            <person name="Wipf D."/>
            <person name="Zambonelli A."/>
            <person name="Paolocci F."/>
            <person name="Nowrousian M."/>
            <person name="Ottonello S."/>
            <person name="Baldrian P."/>
            <person name="Spatafora J.W."/>
            <person name="Henrissat B."/>
            <person name="Nagy L.G."/>
            <person name="Aury J.M."/>
            <person name="Wincker P."/>
            <person name="Grigoriev I.V."/>
            <person name="Bonfante P."/>
            <person name="Martin F.M."/>
        </authorList>
    </citation>
    <scope>NUCLEOTIDE SEQUENCE [LARGE SCALE GENOMIC DNA]</scope>
    <source>
        <strain evidence="3 4">120613-1</strain>
    </source>
</reference>
<feature type="compositionally biased region" description="Acidic residues" evidence="1">
    <location>
        <begin position="97"/>
        <end position="111"/>
    </location>
</feature>
<feature type="compositionally biased region" description="Polar residues" evidence="1">
    <location>
        <begin position="564"/>
        <end position="578"/>
    </location>
</feature>
<feature type="compositionally biased region" description="Polar residues" evidence="1">
    <location>
        <begin position="537"/>
        <end position="555"/>
    </location>
</feature>
<keyword evidence="2" id="KW-1133">Transmembrane helix</keyword>
<feature type="compositionally biased region" description="Basic residues" evidence="1">
    <location>
        <begin position="883"/>
        <end position="902"/>
    </location>
</feature>
<feature type="region of interest" description="Disordered" evidence="1">
    <location>
        <begin position="78"/>
        <end position="116"/>
    </location>
</feature>
<feature type="compositionally biased region" description="Pro residues" evidence="1">
    <location>
        <begin position="787"/>
        <end position="802"/>
    </location>
</feature>
<keyword evidence="2" id="KW-0812">Transmembrane</keyword>
<feature type="region of interest" description="Disordered" evidence="1">
    <location>
        <begin position="638"/>
        <end position="677"/>
    </location>
</feature>
<feature type="compositionally biased region" description="Polar residues" evidence="1">
    <location>
        <begin position="370"/>
        <end position="388"/>
    </location>
</feature>
<protein>
    <submittedName>
        <fullName evidence="3">Uncharacterized protein</fullName>
    </submittedName>
</protein>
<gene>
    <name evidence="3" type="ORF">L873DRAFT_1789241</name>
</gene>
<evidence type="ECO:0000256" key="2">
    <source>
        <dbReference type="SAM" id="Phobius"/>
    </source>
</evidence>
<dbReference type="Proteomes" id="UP000276215">
    <property type="component" value="Unassembled WGS sequence"/>
</dbReference>
<organism evidence="3 4">
    <name type="scientific">Choiromyces venosus 120613-1</name>
    <dbReference type="NCBI Taxonomy" id="1336337"/>
    <lineage>
        <taxon>Eukaryota</taxon>
        <taxon>Fungi</taxon>
        <taxon>Dikarya</taxon>
        <taxon>Ascomycota</taxon>
        <taxon>Pezizomycotina</taxon>
        <taxon>Pezizomycetes</taxon>
        <taxon>Pezizales</taxon>
        <taxon>Tuberaceae</taxon>
        <taxon>Choiromyces</taxon>
    </lineage>
</organism>
<evidence type="ECO:0000256" key="1">
    <source>
        <dbReference type="SAM" id="MobiDB-lite"/>
    </source>
</evidence>
<keyword evidence="2" id="KW-0472">Membrane</keyword>
<keyword evidence="4" id="KW-1185">Reference proteome</keyword>
<dbReference type="OrthoDB" id="10672833at2759"/>
<name>A0A3N4JP28_9PEZI</name>
<feature type="compositionally biased region" description="Low complexity" evidence="1">
    <location>
        <begin position="855"/>
        <end position="865"/>
    </location>
</feature>
<sequence>MTCFPLLAFAQCLSSKALCFILVLFSPFLGIFLQHCPVTLALLVPIISYYFMVRRRRGPVLRRFWAWLERLRQGLGSEDVNGGTPPADNEDPNASGDEGEDGGASSDDAESLESTAPVPNTPLVIAIASPFVAPLVRRRLPSLDIDEGLMEGLRKLLMGILPGPNFQGVEPEIVPSEGGTPPPISVGSGTRGRMPKVDGVGHYPPPAPVSGLPTDPAPHPLSIVPPVFGSEQLPLEFSRSGSRFFEEGVKLNPTKVFSSLRFGESYLNEEITVNPLFSIIEEVEPPERTTTLEESDPPPAFQDDPPDSHQGQGELGTIERESATTVTVTEISSDDESDPDSSPAETRDQFSGPSQGLPRNPKATQKRENATSSARVTPGSASGASTMSPRVKSEQELPGILRSRPLPPDPNELRNPVNPVHRYAQEEDDFLTPLTRQKGRSSMVSVPPPLTPESSQSSLELASSAKRKRVTWDASTDWPPSRVRKYLEGSVGSQPPSRSVQSPSGAQSALERISLNHPRAFRATTARVRPPTAYDLRTTSTPLSGVQPQNTQVPLSVSFGKPRQSPTLMENEQSSSRPPTTPGFSERDWRYTQPLVANQPLELPPTSLEMGPNRPRFASRRIDMARLRPRVNPALSVARPARDDYASSPLNPGLASHDSTLVSSPPTPSPAARNAWNHWDNEYTNSPLRSGRAGYSSTLVSQQPTPSPVARPAWGEYISSPLNPGPAGYNSTLAYPPATLSPQPPPPPPLLSLPQLSLSPLSPQIPTIYNTRPSIVLPIRENLPSGRSPPPPLRSYRPPLPPRRGSASRSRVPPPQATAGASTTATTTTQEILSLPPSVQLRPIPVRKQIPPKPSSSSAAGPSVAVEEREDEGGTEEAELSKKSKGWKHAAKKRVGNFFAKR</sequence>
<feature type="compositionally biased region" description="Low complexity" evidence="1">
    <location>
        <begin position="453"/>
        <end position="464"/>
    </location>
</feature>
<feature type="transmembrane region" description="Helical" evidence="2">
    <location>
        <begin position="29"/>
        <end position="53"/>
    </location>
</feature>
<feature type="region of interest" description="Disordered" evidence="1">
    <location>
        <begin position="733"/>
        <end position="753"/>
    </location>
</feature>
<feature type="compositionally biased region" description="Acidic residues" evidence="1">
    <location>
        <begin position="868"/>
        <end position="878"/>
    </location>
</feature>
<feature type="compositionally biased region" description="Low complexity" evidence="1">
    <location>
        <begin position="817"/>
        <end position="829"/>
    </location>
</feature>
<feature type="region of interest" description="Disordered" evidence="1">
    <location>
        <begin position="286"/>
        <end position="587"/>
    </location>
</feature>
<feature type="compositionally biased region" description="Pro residues" evidence="1">
    <location>
        <begin position="742"/>
        <end position="751"/>
    </location>
</feature>
<dbReference type="AlphaFoldDB" id="A0A3N4JP28"/>